<feature type="chain" id="PRO_5036137390" evidence="1">
    <location>
        <begin position="25"/>
        <end position="60"/>
    </location>
</feature>
<dbReference type="EMBL" id="VDEP01000002">
    <property type="protein sequence ID" value="KAA1138610.1"/>
    <property type="molecule type" value="Genomic_DNA"/>
</dbReference>
<accession>A0A5B0N5C3</accession>
<dbReference type="EMBL" id="VSWC01000079">
    <property type="protein sequence ID" value="KAA1094166.1"/>
    <property type="molecule type" value="Genomic_DNA"/>
</dbReference>
<proteinExistence type="predicted"/>
<evidence type="ECO:0000313" key="3">
    <source>
        <dbReference type="EMBL" id="KAA1094166.1"/>
    </source>
</evidence>
<name>A0A5B0N5C3_PUCGR</name>
<sequence>MAIARRRFAHLHMFIMAWLTSCSATETCEFRKHQRTGCKQITCDTLNYQDSALKKGVTLA</sequence>
<evidence type="ECO:0000313" key="4">
    <source>
        <dbReference type="EMBL" id="KAA1108445.1"/>
    </source>
</evidence>
<comment type="caution">
    <text evidence="2">The sequence shown here is derived from an EMBL/GenBank/DDBJ whole genome shotgun (WGS) entry which is preliminary data.</text>
</comment>
<keyword evidence="6" id="KW-1185">Reference proteome</keyword>
<evidence type="ECO:0000313" key="7">
    <source>
        <dbReference type="Proteomes" id="UP000325313"/>
    </source>
</evidence>
<evidence type="ECO:0000313" key="5">
    <source>
        <dbReference type="EMBL" id="KAA1138610.1"/>
    </source>
</evidence>
<dbReference type="AlphaFoldDB" id="A0A5B0N5C3"/>
<dbReference type="Proteomes" id="UP000324748">
    <property type="component" value="Unassembled WGS sequence"/>
</dbReference>
<evidence type="ECO:0000313" key="6">
    <source>
        <dbReference type="Proteomes" id="UP000324748"/>
    </source>
</evidence>
<protein>
    <submittedName>
        <fullName evidence="2">Uncharacterized protein</fullName>
    </submittedName>
</protein>
<evidence type="ECO:0000256" key="1">
    <source>
        <dbReference type="SAM" id="SignalP"/>
    </source>
</evidence>
<reference evidence="6 7" key="1">
    <citation type="submission" date="2019-05" db="EMBL/GenBank/DDBJ databases">
        <title>Emergence of the Ug99 lineage of the wheat stem rust pathogen through somatic hybridization.</title>
        <authorList>
            <person name="Li F."/>
            <person name="Upadhyaya N.M."/>
            <person name="Sperschneider J."/>
            <person name="Matny O."/>
            <person name="Nguyen-Phuc H."/>
            <person name="Mago R."/>
            <person name="Raley C."/>
            <person name="Miller M.E."/>
            <person name="Silverstein K.A.T."/>
            <person name="Henningsen E."/>
            <person name="Hirsch C.D."/>
            <person name="Visser B."/>
            <person name="Pretorius Z.A."/>
            <person name="Steffenson B.J."/>
            <person name="Schwessinger B."/>
            <person name="Dodds P.N."/>
            <person name="Figueroa M."/>
        </authorList>
    </citation>
    <scope>NUCLEOTIDE SEQUENCE [LARGE SCALE GENOMIC DNA]</scope>
    <source>
        <strain evidence="3">21-0</strain>
        <strain evidence="2 7">Ug99</strain>
    </source>
</reference>
<dbReference type="EMBL" id="VDEP01000438">
    <property type="protein sequence ID" value="KAA1083348.1"/>
    <property type="molecule type" value="Genomic_DNA"/>
</dbReference>
<keyword evidence="1" id="KW-0732">Signal</keyword>
<dbReference type="EMBL" id="VSWC01000028">
    <property type="protein sequence ID" value="KAA1108445.1"/>
    <property type="molecule type" value="Genomic_DNA"/>
</dbReference>
<dbReference type="Proteomes" id="UP000325313">
    <property type="component" value="Unassembled WGS sequence"/>
</dbReference>
<dbReference type="PROSITE" id="PS51257">
    <property type="entry name" value="PROKAR_LIPOPROTEIN"/>
    <property type="match status" value="1"/>
</dbReference>
<feature type="signal peptide" evidence="1">
    <location>
        <begin position="1"/>
        <end position="24"/>
    </location>
</feature>
<organism evidence="2 7">
    <name type="scientific">Puccinia graminis f. sp. tritici</name>
    <dbReference type="NCBI Taxonomy" id="56615"/>
    <lineage>
        <taxon>Eukaryota</taxon>
        <taxon>Fungi</taxon>
        <taxon>Dikarya</taxon>
        <taxon>Basidiomycota</taxon>
        <taxon>Pucciniomycotina</taxon>
        <taxon>Pucciniomycetes</taxon>
        <taxon>Pucciniales</taxon>
        <taxon>Pucciniaceae</taxon>
        <taxon>Puccinia</taxon>
    </lineage>
</organism>
<evidence type="ECO:0000313" key="2">
    <source>
        <dbReference type="EMBL" id="KAA1083348.1"/>
    </source>
</evidence>
<gene>
    <name evidence="3" type="ORF">PGT21_012010</name>
    <name evidence="4" type="ORF">PGT21_013147</name>
    <name evidence="2" type="ORF">PGTUg99_029523</name>
    <name evidence="5" type="ORF">PGTUg99_031035</name>
</gene>